<gene>
    <name evidence="9" type="ORF">JYU34_015417</name>
</gene>
<evidence type="ECO:0000313" key="9">
    <source>
        <dbReference type="EMBL" id="KAG7301042.1"/>
    </source>
</evidence>
<dbReference type="InterPro" id="IPR001314">
    <property type="entry name" value="Peptidase_S1A"/>
</dbReference>
<dbReference type="SUPFAM" id="SSF50494">
    <property type="entry name" value="Trypsin-like serine proteases"/>
    <property type="match status" value="1"/>
</dbReference>
<dbReference type="InterPro" id="IPR009003">
    <property type="entry name" value="Peptidase_S1_PA"/>
</dbReference>
<dbReference type="PROSITE" id="PS50240">
    <property type="entry name" value="TRYPSIN_DOM"/>
    <property type="match status" value="1"/>
</dbReference>
<feature type="compositionally biased region" description="Basic and acidic residues" evidence="6">
    <location>
        <begin position="347"/>
        <end position="366"/>
    </location>
</feature>
<evidence type="ECO:0000256" key="5">
    <source>
        <dbReference type="ARBA" id="ARBA00023157"/>
    </source>
</evidence>
<keyword evidence="5" id="KW-1015">Disulfide bond</keyword>
<evidence type="ECO:0000256" key="7">
    <source>
        <dbReference type="SAM" id="SignalP"/>
    </source>
</evidence>
<proteinExistence type="inferred from homology"/>
<dbReference type="PROSITE" id="PS00134">
    <property type="entry name" value="TRYPSIN_HIS"/>
    <property type="match status" value="1"/>
</dbReference>
<dbReference type="Pfam" id="PF00089">
    <property type="entry name" value="Trypsin"/>
    <property type="match status" value="1"/>
</dbReference>
<evidence type="ECO:0000256" key="1">
    <source>
        <dbReference type="ARBA" id="ARBA00007664"/>
    </source>
</evidence>
<comment type="similarity">
    <text evidence="1">Belongs to the peptidase S1 family.</text>
</comment>
<sequence>MSFDCLFLVLCTVFSVLRATDDSNDVITPEARQPIQLEDSDDVITPETRRDMERPIGRIRDTHPMKFLDPPKDKNKQVLNTKLSSTANFPYMALILIHDRPWCAGAIVDVNWIVTAAHCLNYVLPVSPTKHLGEAVKARVGSASAADGGHLVEVAGAVRHPRFEEEPVPHADVALLKLDANLEFTHYVDLIKIYDGTREPFAQSFVAVTGWGAVKGSGASFKDPPGGLATTRLKVRSQQFCADAYQLVHGFRFTKDLFCASMRQGARDACLFDAGAPAVQKNQLMGIMSFGPEQCGDEYQPAVFIKAFYFRDFVKETIASFKTTADLLAAMQDVEKQYETGPPPDQEENKNDDSLTTTTEHDMLFH</sequence>
<keyword evidence="3" id="KW-0378">Hydrolase</keyword>
<dbReference type="PRINTS" id="PR00722">
    <property type="entry name" value="CHYMOTRYPSIN"/>
</dbReference>
<evidence type="ECO:0000256" key="3">
    <source>
        <dbReference type="ARBA" id="ARBA00022801"/>
    </source>
</evidence>
<name>A0ABQ7Q739_PLUXY</name>
<dbReference type="InterPro" id="IPR050430">
    <property type="entry name" value="Peptidase_S1"/>
</dbReference>
<keyword evidence="4" id="KW-0720">Serine protease</keyword>
<feature type="region of interest" description="Disordered" evidence="6">
    <location>
        <begin position="338"/>
        <end position="366"/>
    </location>
</feature>
<comment type="caution">
    <text evidence="9">The sequence shown here is derived from an EMBL/GenBank/DDBJ whole genome shotgun (WGS) entry which is preliminary data.</text>
</comment>
<keyword evidence="10" id="KW-1185">Reference proteome</keyword>
<dbReference type="InterPro" id="IPR043504">
    <property type="entry name" value="Peptidase_S1_PA_chymotrypsin"/>
</dbReference>
<dbReference type="PANTHER" id="PTHR24276:SF94">
    <property type="entry name" value="AT20289P-RELATED"/>
    <property type="match status" value="1"/>
</dbReference>
<feature type="chain" id="PRO_5047361813" description="Peptidase S1 domain-containing protein" evidence="7">
    <location>
        <begin position="20"/>
        <end position="366"/>
    </location>
</feature>
<evidence type="ECO:0000256" key="2">
    <source>
        <dbReference type="ARBA" id="ARBA00022670"/>
    </source>
</evidence>
<keyword evidence="7" id="KW-0732">Signal</keyword>
<evidence type="ECO:0000256" key="4">
    <source>
        <dbReference type="ARBA" id="ARBA00022825"/>
    </source>
</evidence>
<dbReference type="PANTHER" id="PTHR24276">
    <property type="entry name" value="POLYSERASE-RELATED"/>
    <property type="match status" value="1"/>
</dbReference>
<dbReference type="SMART" id="SM00020">
    <property type="entry name" value="Tryp_SPc"/>
    <property type="match status" value="1"/>
</dbReference>
<dbReference type="Proteomes" id="UP000823941">
    <property type="component" value="Chromosome 20"/>
</dbReference>
<dbReference type="InterPro" id="IPR018114">
    <property type="entry name" value="TRYPSIN_HIS"/>
</dbReference>
<dbReference type="Gene3D" id="2.40.10.10">
    <property type="entry name" value="Trypsin-like serine proteases"/>
    <property type="match status" value="1"/>
</dbReference>
<keyword evidence="2" id="KW-0645">Protease</keyword>
<organism evidence="9 10">
    <name type="scientific">Plutella xylostella</name>
    <name type="common">Diamondback moth</name>
    <name type="synonym">Plutella maculipennis</name>
    <dbReference type="NCBI Taxonomy" id="51655"/>
    <lineage>
        <taxon>Eukaryota</taxon>
        <taxon>Metazoa</taxon>
        <taxon>Ecdysozoa</taxon>
        <taxon>Arthropoda</taxon>
        <taxon>Hexapoda</taxon>
        <taxon>Insecta</taxon>
        <taxon>Pterygota</taxon>
        <taxon>Neoptera</taxon>
        <taxon>Endopterygota</taxon>
        <taxon>Lepidoptera</taxon>
        <taxon>Glossata</taxon>
        <taxon>Ditrysia</taxon>
        <taxon>Yponomeutoidea</taxon>
        <taxon>Plutellidae</taxon>
        <taxon>Plutella</taxon>
    </lineage>
</organism>
<protein>
    <recommendedName>
        <fullName evidence="8">Peptidase S1 domain-containing protein</fullName>
    </recommendedName>
</protein>
<evidence type="ECO:0000259" key="8">
    <source>
        <dbReference type="PROSITE" id="PS50240"/>
    </source>
</evidence>
<evidence type="ECO:0000256" key="6">
    <source>
        <dbReference type="SAM" id="MobiDB-lite"/>
    </source>
</evidence>
<reference evidence="9 10" key="1">
    <citation type="submission" date="2021-06" db="EMBL/GenBank/DDBJ databases">
        <title>A haploid diamondback moth (Plutella xylostella L.) genome assembly resolves 31 chromosomes and identifies a diamide resistance mutation.</title>
        <authorList>
            <person name="Ward C.M."/>
            <person name="Perry K.D."/>
            <person name="Baker G."/>
            <person name="Powis K."/>
            <person name="Heckel D.G."/>
            <person name="Baxter S.W."/>
        </authorList>
    </citation>
    <scope>NUCLEOTIDE SEQUENCE [LARGE SCALE GENOMIC DNA]</scope>
    <source>
        <strain evidence="9 10">LV</strain>
        <tissue evidence="9">Single pupa</tissue>
    </source>
</reference>
<dbReference type="InterPro" id="IPR001254">
    <property type="entry name" value="Trypsin_dom"/>
</dbReference>
<evidence type="ECO:0000313" key="10">
    <source>
        <dbReference type="Proteomes" id="UP000823941"/>
    </source>
</evidence>
<feature type="signal peptide" evidence="7">
    <location>
        <begin position="1"/>
        <end position="19"/>
    </location>
</feature>
<dbReference type="EMBL" id="JAHIBW010000020">
    <property type="protein sequence ID" value="KAG7301042.1"/>
    <property type="molecule type" value="Genomic_DNA"/>
</dbReference>
<dbReference type="CDD" id="cd00190">
    <property type="entry name" value="Tryp_SPc"/>
    <property type="match status" value="1"/>
</dbReference>
<feature type="domain" description="Peptidase S1" evidence="8">
    <location>
        <begin position="78"/>
        <end position="319"/>
    </location>
</feature>
<accession>A0ABQ7Q739</accession>